<sequence length="180" mass="20366">MKKDERVLAFLTAWILVPRHGNHAQLTTEDVFLLHAFKKPSSYPTILELYKVDFSGEASYTPNHTSLIGANALHHMGMSFRGNAWRFKDEPDSDPEDAADASSSATRTRYEQKMLRMVTALFDQHHTWTTKLESIEHQLTFVQQQLAQLNTGRASHTPEAAVDTVEGSESEQFEDATDDE</sequence>
<proteinExistence type="predicted"/>
<evidence type="ECO:0000256" key="1">
    <source>
        <dbReference type="SAM" id="MobiDB-lite"/>
    </source>
</evidence>
<feature type="compositionally biased region" description="Acidic residues" evidence="1">
    <location>
        <begin position="166"/>
        <end position="180"/>
    </location>
</feature>
<organism evidence="2 3">
    <name type="scientific">Vigna unguiculata</name>
    <name type="common">Cowpea</name>
    <dbReference type="NCBI Taxonomy" id="3917"/>
    <lineage>
        <taxon>Eukaryota</taxon>
        <taxon>Viridiplantae</taxon>
        <taxon>Streptophyta</taxon>
        <taxon>Embryophyta</taxon>
        <taxon>Tracheophyta</taxon>
        <taxon>Spermatophyta</taxon>
        <taxon>Magnoliopsida</taxon>
        <taxon>eudicotyledons</taxon>
        <taxon>Gunneridae</taxon>
        <taxon>Pentapetalae</taxon>
        <taxon>rosids</taxon>
        <taxon>fabids</taxon>
        <taxon>Fabales</taxon>
        <taxon>Fabaceae</taxon>
        <taxon>Papilionoideae</taxon>
        <taxon>50 kb inversion clade</taxon>
        <taxon>NPAAA clade</taxon>
        <taxon>indigoferoid/millettioid clade</taxon>
        <taxon>Phaseoleae</taxon>
        <taxon>Vigna</taxon>
    </lineage>
</organism>
<gene>
    <name evidence="2" type="ORF">DEO72_LG7g2086</name>
</gene>
<dbReference type="AlphaFoldDB" id="A0A4D6MM03"/>
<dbReference type="Proteomes" id="UP000501690">
    <property type="component" value="Linkage Group LG7"/>
</dbReference>
<name>A0A4D6MM03_VIGUN</name>
<keyword evidence="3" id="KW-1185">Reference proteome</keyword>
<protein>
    <submittedName>
        <fullName evidence="2">Uncharacterized protein</fullName>
    </submittedName>
</protein>
<accession>A0A4D6MM03</accession>
<feature type="region of interest" description="Disordered" evidence="1">
    <location>
        <begin position="87"/>
        <end position="106"/>
    </location>
</feature>
<evidence type="ECO:0000313" key="3">
    <source>
        <dbReference type="Proteomes" id="UP000501690"/>
    </source>
</evidence>
<feature type="region of interest" description="Disordered" evidence="1">
    <location>
        <begin position="150"/>
        <end position="180"/>
    </location>
</feature>
<evidence type="ECO:0000313" key="2">
    <source>
        <dbReference type="EMBL" id="QCE00795.1"/>
    </source>
</evidence>
<reference evidence="2 3" key="1">
    <citation type="submission" date="2019-04" db="EMBL/GenBank/DDBJ databases">
        <title>An improved genome assembly and genetic linkage map for asparagus bean, Vigna unguiculata ssp. sesquipedialis.</title>
        <authorList>
            <person name="Xia Q."/>
            <person name="Zhang R."/>
            <person name="Dong Y."/>
        </authorList>
    </citation>
    <scope>NUCLEOTIDE SEQUENCE [LARGE SCALE GENOMIC DNA]</scope>
    <source>
        <tissue evidence="2">Leaf</tissue>
    </source>
</reference>
<dbReference type="EMBL" id="CP039351">
    <property type="protein sequence ID" value="QCE00795.1"/>
    <property type="molecule type" value="Genomic_DNA"/>
</dbReference>